<evidence type="ECO:0000256" key="2">
    <source>
        <dbReference type="SAM" id="MobiDB-lite"/>
    </source>
</evidence>
<sequence length="580" mass="63317">MVEGAIATVAWSAARLVCVKSFDYIQTYRRHLKAKSNAAAARGLNSIPWNTEHGADGPPAPCPNDERKLLEELEVAASAGARDRRKIYEEIQRLGHKFDHMTRKTLSDKLVGATKNLFEYHQTHRTSLLDIAHNQALEVERSNESLVLPLRALSTRTSIIYLRVLSEGDKTPETKKKAKKECIDVIKSTLSGCAPAHLKPTCLRFLLSRNSADDMQQTEQVDDETADAFDTILEVMSSVHVLEPFEESESPLLAEGVPDVVLHALSAYCKSEPDSSRDYPDIVDALKQWKPRAERVDSLALLPLYAATNGPGWACNKGWDGDSLFEGPFSSLFGVSTSEEGRVTKIALGSNNLSGHLPPQLDKMDRLEEIALPGNKLVGEVPQELWRLPELQVVALQDNSISATPPDDSGFRPASQASPEGATTGGTYEEPPRQRGGLAATVEACHSDKIYVCPGEVFMCSWKITNTGGDPFPKGTELIKAKSYNNRESFTAGDNKVMVNLLQPGKQQNVSVMQRAPDHATVGSEQWALVGVCGSLDFEGDQVKTCSRIYVQDQFDDGCEESAGGGKSSSPPKTIGVLIR</sequence>
<name>D7FRD1_ECTSI</name>
<reference evidence="4 5" key="1">
    <citation type="journal article" date="2010" name="Nature">
        <title>The Ectocarpus genome and the independent evolution of multicellularity in brown algae.</title>
        <authorList>
            <person name="Cock J.M."/>
            <person name="Sterck L."/>
            <person name="Rouze P."/>
            <person name="Scornet D."/>
            <person name="Allen A.E."/>
            <person name="Amoutzias G."/>
            <person name="Anthouard V."/>
            <person name="Artiguenave F."/>
            <person name="Aury J.M."/>
            <person name="Badger J.H."/>
            <person name="Beszteri B."/>
            <person name="Billiau K."/>
            <person name="Bonnet E."/>
            <person name="Bothwell J.H."/>
            <person name="Bowler C."/>
            <person name="Boyen C."/>
            <person name="Brownlee C."/>
            <person name="Carrano C.J."/>
            <person name="Charrier B."/>
            <person name="Cho G.Y."/>
            <person name="Coelho S.M."/>
            <person name="Collen J."/>
            <person name="Corre E."/>
            <person name="Da Silva C."/>
            <person name="Delage L."/>
            <person name="Delaroque N."/>
            <person name="Dittami S.M."/>
            <person name="Doulbeau S."/>
            <person name="Elias M."/>
            <person name="Farnham G."/>
            <person name="Gachon C.M."/>
            <person name="Gschloessl B."/>
            <person name="Heesch S."/>
            <person name="Jabbari K."/>
            <person name="Jubin C."/>
            <person name="Kawai H."/>
            <person name="Kimura K."/>
            <person name="Kloareg B."/>
            <person name="Kupper F.C."/>
            <person name="Lang D."/>
            <person name="Le Bail A."/>
            <person name="Leblanc C."/>
            <person name="Lerouge P."/>
            <person name="Lohr M."/>
            <person name="Lopez P.J."/>
            <person name="Martens C."/>
            <person name="Maumus F."/>
            <person name="Michel G."/>
            <person name="Miranda-Saavedra D."/>
            <person name="Morales J."/>
            <person name="Moreau H."/>
            <person name="Motomura T."/>
            <person name="Nagasato C."/>
            <person name="Napoli C.A."/>
            <person name="Nelson D.R."/>
            <person name="Nyvall-Collen P."/>
            <person name="Peters A.F."/>
            <person name="Pommier C."/>
            <person name="Potin P."/>
            <person name="Poulain J."/>
            <person name="Quesneville H."/>
            <person name="Read B."/>
            <person name="Rensing S.A."/>
            <person name="Ritter A."/>
            <person name="Rousvoal S."/>
            <person name="Samanta M."/>
            <person name="Samson G."/>
            <person name="Schroeder D.C."/>
            <person name="Segurens B."/>
            <person name="Strittmatter M."/>
            <person name="Tonon T."/>
            <person name="Tregear J.W."/>
            <person name="Valentin K."/>
            <person name="von Dassow P."/>
            <person name="Yamagishi T."/>
            <person name="Van de Peer Y."/>
            <person name="Wincker P."/>
        </authorList>
    </citation>
    <scope>NUCLEOTIDE SEQUENCE [LARGE SCALE GENOMIC DNA]</scope>
    <source>
        <strain evidence="5">Ec32 / CCAP1310/4</strain>
    </source>
</reference>
<dbReference type="Gene3D" id="2.60.40.10">
    <property type="entry name" value="Immunoglobulins"/>
    <property type="match status" value="1"/>
</dbReference>
<dbReference type="InterPro" id="IPR032350">
    <property type="entry name" value="Nbr1_FW"/>
</dbReference>
<evidence type="ECO:0000259" key="3">
    <source>
        <dbReference type="Pfam" id="PF16158"/>
    </source>
</evidence>
<dbReference type="SUPFAM" id="SSF52058">
    <property type="entry name" value="L domain-like"/>
    <property type="match status" value="1"/>
</dbReference>
<feature type="region of interest" description="Disordered" evidence="2">
    <location>
        <begin position="400"/>
        <end position="435"/>
    </location>
</feature>
<dbReference type="PANTHER" id="PTHR47988">
    <property type="entry name" value="SOMATIC EMBRYOGENESIS RECEPTOR KINASE 1"/>
    <property type="match status" value="1"/>
</dbReference>
<gene>
    <name evidence="4" type="ORF">Esi_0213_0021</name>
</gene>
<proteinExistence type="predicted"/>
<organism evidence="4 5">
    <name type="scientific">Ectocarpus siliculosus</name>
    <name type="common">Brown alga</name>
    <name type="synonym">Conferva siliculosa</name>
    <dbReference type="NCBI Taxonomy" id="2880"/>
    <lineage>
        <taxon>Eukaryota</taxon>
        <taxon>Sar</taxon>
        <taxon>Stramenopiles</taxon>
        <taxon>Ochrophyta</taxon>
        <taxon>PX clade</taxon>
        <taxon>Phaeophyceae</taxon>
        <taxon>Ectocarpales</taxon>
        <taxon>Ectocarpaceae</taxon>
        <taxon>Ectocarpus</taxon>
    </lineage>
</organism>
<keyword evidence="5" id="KW-1185">Reference proteome</keyword>
<dbReference type="InterPro" id="IPR013783">
    <property type="entry name" value="Ig-like_fold"/>
</dbReference>
<dbReference type="InParanoid" id="D7FRD1"/>
<dbReference type="EMBL" id="FN649736">
    <property type="protein sequence ID" value="CBJ30722.1"/>
    <property type="molecule type" value="Genomic_DNA"/>
</dbReference>
<evidence type="ECO:0000256" key="1">
    <source>
        <dbReference type="ARBA" id="ARBA00022729"/>
    </source>
</evidence>
<dbReference type="Pfam" id="PF16158">
    <property type="entry name" value="N_BRCA1_IG"/>
    <property type="match status" value="1"/>
</dbReference>
<keyword evidence="1" id="KW-0732">Signal</keyword>
<feature type="region of interest" description="Disordered" evidence="2">
    <location>
        <begin position="560"/>
        <end position="580"/>
    </location>
</feature>
<evidence type="ECO:0000313" key="4">
    <source>
        <dbReference type="EMBL" id="CBJ30722.1"/>
    </source>
</evidence>
<dbReference type="InterPro" id="IPR032675">
    <property type="entry name" value="LRR_dom_sf"/>
</dbReference>
<dbReference type="Proteomes" id="UP000002630">
    <property type="component" value="Linkage Group LG11"/>
</dbReference>
<accession>D7FRD1</accession>
<protein>
    <submittedName>
        <fullName evidence="4">Hypothetical leucine rich repeat protein</fullName>
    </submittedName>
</protein>
<feature type="domain" description="Nbr1 FW" evidence="3">
    <location>
        <begin position="449"/>
        <end position="531"/>
    </location>
</feature>
<dbReference type="OrthoDB" id="195103at2759"/>
<dbReference type="STRING" id="2880.D7FRD1"/>
<evidence type="ECO:0000313" key="5">
    <source>
        <dbReference type="Proteomes" id="UP000002630"/>
    </source>
</evidence>
<dbReference type="EMBL" id="FN648391">
    <property type="protein sequence ID" value="CBJ30722.1"/>
    <property type="molecule type" value="Genomic_DNA"/>
</dbReference>
<dbReference type="Gene3D" id="3.80.10.10">
    <property type="entry name" value="Ribonuclease Inhibitor"/>
    <property type="match status" value="1"/>
</dbReference>
<dbReference type="AlphaFoldDB" id="D7FRD1"/>
<dbReference type="eggNOG" id="KOG0619">
    <property type="taxonomic scope" value="Eukaryota"/>
</dbReference>